<dbReference type="Proteomes" id="UP001498469">
    <property type="component" value="Unassembled WGS sequence"/>
</dbReference>
<evidence type="ECO:0000313" key="1">
    <source>
        <dbReference type="EMBL" id="MEF2114706.1"/>
    </source>
</evidence>
<protein>
    <submittedName>
        <fullName evidence="1">Uncharacterized protein</fullName>
    </submittedName>
</protein>
<comment type="caution">
    <text evidence="1">The sequence shown here is derived from an EMBL/GenBank/DDBJ whole genome shotgun (WGS) entry which is preliminary data.</text>
</comment>
<proteinExistence type="predicted"/>
<accession>A0ABU7UTV7</accession>
<dbReference type="EMBL" id="JAZHFS010000028">
    <property type="protein sequence ID" value="MEF2114706.1"/>
    <property type="molecule type" value="Genomic_DNA"/>
</dbReference>
<dbReference type="RefSeq" id="WP_216253997.1">
    <property type="nucleotide sequence ID" value="NZ_JAZHFS010000028.1"/>
</dbReference>
<reference evidence="1 2" key="1">
    <citation type="submission" date="2023-11" db="EMBL/GenBank/DDBJ databases">
        <title>Draft genome sequence of a psychrophilic Clostridium strain from permafrost water brine.</title>
        <authorList>
            <person name="Shcherbakova V.A."/>
            <person name="Trubitsyn V.E."/>
            <person name="Zakharyuk A.G."/>
        </authorList>
    </citation>
    <scope>NUCLEOTIDE SEQUENCE [LARGE SCALE GENOMIC DNA]</scope>
    <source>
        <strain evidence="1 2">14F</strain>
    </source>
</reference>
<evidence type="ECO:0000313" key="2">
    <source>
        <dbReference type="Proteomes" id="UP001498469"/>
    </source>
</evidence>
<name>A0ABU7UTV7_9CLOT</name>
<gene>
    <name evidence="1" type="ORF">SJI18_20675</name>
</gene>
<organism evidence="1 2">
    <name type="scientific">Clostridium frigoriphilum</name>
    <dbReference type="NCBI Taxonomy" id="443253"/>
    <lineage>
        <taxon>Bacteria</taxon>
        <taxon>Bacillati</taxon>
        <taxon>Bacillota</taxon>
        <taxon>Clostridia</taxon>
        <taxon>Eubacteriales</taxon>
        <taxon>Clostridiaceae</taxon>
        <taxon>Clostridium</taxon>
    </lineage>
</organism>
<sequence length="55" mass="5909">MGLFSLTLGFKPEVSYISSELRFLEGESSGRDLLISSQTLMVCGIIALSRSAISP</sequence>
<keyword evidence="2" id="KW-1185">Reference proteome</keyword>